<evidence type="ECO:0000256" key="5">
    <source>
        <dbReference type="SAM" id="MobiDB-lite"/>
    </source>
</evidence>
<keyword evidence="2 6" id="KW-0812">Transmembrane</keyword>
<name>A0A6G0TXY0_APHGL</name>
<feature type="transmembrane region" description="Helical" evidence="6">
    <location>
        <begin position="313"/>
        <end position="331"/>
    </location>
</feature>
<dbReference type="GO" id="GO:0016020">
    <property type="term" value="C:membrane"/>
    <property type="evidence" value="ECO:0007669"/>
    <property type="project" value="UniProtKB-SubCell"/>
</dbReference>
<feature type="transmembrane region" description="Helical" evidence="6">
    <location>
        <begin position="419"/>
        <end position="439"/>
    </location>
</feature>
<feature type="transmembrane region" description="Helical" evidence="6">
    <location>
        <begin position="110"/>
        <end position="128"/>
    </location>
</feature>
<dbReference type="PANTHER" id="PTHR12778">
    <property type="entry name" value="SOLUTE CARRIER FAMILY 33 ACETYL-COA TRANSPORTER -RELATED"/>
    <property type="match status" value="1"/>
</dbReference>
<feature type="transmembrane region" description="Helical" evidence="6">
    <location>
        <begin position="352"/>
        <end position="369"/>
    </location>
</feature>
<feature type="transmembrane region" description="Helical" evidence="6">
    <location>
        <begin position="481"/>
        <end position="499"/>
    </location>
</feature>
<feature type="transmembrane region" description="Helical" evidence="6">
    <location>
        <begin position="182"/>
        <end position="202"/>
    </location>
</feature>
<evidence type="ECO:0008006" key="9">
    <source>
        <dbReference type="Google" id="ProtNLM"/>
    </source>
</evidence>
<feature type="transmembrane region" description="Helical" evidence="6">
    <location>
        <begin position="276"/>
        <end position="293"/>
    </location>
</feature>
<keyword evidence="3 6" id="KW-1133">Transmembrane helix</keyword>
<organism evidence="7 8">
    <name type="scientific">Aphis glycines</name>
    <name type="common">Soybean aphid</name>
    <dbReference type="NCBI Taxonomy" id="307491"/>
    <lineage>
        <taxon>Eukaryota</taxon>
        <taxon>Metazoa</taxon>
        <taxon>Ecdysozoa</taxon>
        <taxon>Arthropoda</taxon>
        <taxon>Hexapoda</taxon>
        <taxon>Insecta</taxon>
        <taxon>Pterygota</taxon>
        <taxon>Neoptera</taxon>
        <taxon>Paraneoptera</taxon>
        <taxon>Hemiptera</taxon>
        <taxon>Sternorrhyncha</taxon>
        <taxon>Aphidomorpha</taxon>
        <taxon>Aphidoidea</taxon>
        <taxon>Aphididae</taxon>
        <taxon>Aphidini</taxon>
        <taxon>Aphis</taxon>
        <taxon>Aphis</taxon>
    </lineage>
</organism>
<feature type="transmembrane region" description="Helical" evidence="6">
    <location>
        <begin position="148"/>
        <end position="170"/>
    </location>
</feature>
<dbReference type="SUPFAM" id="SSF103473">
    <property type="entry name" value="MFS general substrate transporter"/>
    <property type="match status" value="1"/>
</dbReference>
<dbReference type="OrthoDB" id="6415790at2759"/>
<dbReference type="AlphaFoldDB" id="A0A6G0TXY0"/>
<dbReference type="GO" id="GO:0035348">
    <property type="term" value="P:acetyl-CoA transmembrane transport"/>
    <property type="evidence" value="ECO:0007669"/>
    <property type="project" value="InterPro"/>
</dbReference>
<dbReference type="InterPro" id="IPR036259">
    <property type="entry name" value="MFS_trans_sf"/>
</dbReference>
<evidence type="ECO:0000313" key="7">
    <source>
        <dbReference type="EMBL" id="KAE9541116.1"/>
    </source>
</evidence>
<evidence type="ECO:0000256" key="3">
    <source>
        <dbReference type="ARBA" id="ARBA00022989"/>
    </source>
</evidence>
<dbReference type="Pfam" id="PF13000">
    <property type="entry name" value="Acatn"/>
    <property type="match status" value="2"/>
</dbReference>
<dbReference type="Gene3D" id="1.20.1250.20">
    <property type="entry name" value="MFS general substrate transporter like domains"/>
    <property type="match status" value="1"/>
</dbReference>
<comment type="caution">
    <text evidence="7">The sequence shown here is derived from an EMBL/GenBank/DDBJ whole genome shotgun (WGS) entry which is preliminary data.</text>
</comment>
<feature type="transmembrane region" description="Helical" evidence="6">
    <location>
        <begin position="381"/>
        <end position="407"/>
    </location>
</feature>
<dbReference type="InterPro" id="IPR024371">
    <property type="entry name" value="AcetylCoA_trans_1-like"/>
</dbReference>
<gene>
    <name evidence="7" type="ORF">AGLY_004361</name>
</gene>
<evidence type="ECO:0000256" key="4">
    <source>
        <dbReference type="ARBA" id="ARBA00023136"/>
    </source>
</evidence>
<evidence type="ECO:0000313" key="8">
    <source>
        <dbReference type="Proteomes" id="UP000475862"/>
    </source>
</evidence>
<evidence type="ECO:0000256" key="6">
    <source>
        <dbReference type="SAM" id="Phobius"/>
    </source>
</evidence>
<comment type="subcellular location">
    <subcellularLocation>
        <location evidence="1">Membrane</location>
        <topology evidence="1">Multi-pass membrane protein</topology>
    </subcellularLocation>
</comment>
<protein>
    <recommendedName>
        <fullName evidence="9">Major facilitator superfamily associated domain-containing protein</fullName>
    </recommendedName>
</protein>
<accession>A0A6G0TXY0</accession>
<feature type="region of interest" description="Disordered" evidence="5">
    <location>
        <begin position="1"/>
        <end position="27"/>
    </location>
</feature>
<sequence>MEKSLNIEGEEEEEEEKEKLGTFEDPSQSLPVKSNLKGDWLNFFLLILLYTIQGLPLGLAIALPIIFQSKKMVTYKEQAFFSLVAWPYSVKILWAPIIDSLYIQWIGRRKSWLISVQYLMGAFLYYTATNIDEWLPESEIPNLKKLVFTFGVISFLAATQDIVVDGWALTMLKKNNVGHASTCNGTGVALGVLIGTIFPVLLTSADFCNKYLRTTDSREGIITIKGFLYFWSITIILITTLSGIFKREKDNRLEEGHVKINVLQSYQLLWKIFKLPNVRVLAIALLTMKIGFSATDSVSNLKLIDAGISKDDIMIITISMYIVKMIVPLIVSKYTSSTKPMSAYMKLMPIRLLWSIPYVVLIYYTPILIKSNGVVNVPTYYYLILVFICIVHEILAFTMYLFTLGFFSRICDKRFGGTYMTMLSTIASFGWVLSNTLALRMIDVLSFSKCSNNDSNNCSTIQLKNTCKLNNGDCISIVNGYYIEVVVCMIIGFVWYFSYKKTIKNLQTKSASNWQLDLS</sequence>
<evidence type="ECO:0000256" key="1">
    <source>
        <dbReference type="ARBA" id="ARBA00004141"/>
    </source>
</evidence>
<feature type="transmembrane region" description="Helical" evidence="6">
    <location>
        <begin position="43"/>
        <end position="67"/>
    </location>
</feature>
<dbReference type="PANTHER" id="PTHR12778:SF9">
    <property type="entry name" value="ACETYL-COENZYME A TRANSPORTER 1"/>
    <property type="match status" value="1"/>
</dbReference>
<keyword evidence="8" id="KW-1185">Reference proteome</keyword>
<keyword evidence="4 6" id="KW-0472">Membrane</keyword>
<proteinExistence type="predicted"/>
<evidence type="ECO:0000256" key="2">
    <source>
        <dbReference type="ARBA" id="ARBA00022692"/>
    </source>
</evidence>
<reference evidence="7 8" key="1">
    <citation type="submission" date="2019-08" db="EMBL/GenBank/DDBJ databases">
        <title>The genome of the soybean aphid Biotype 1, its phylome, world population structure and adaptation to the North American continent.</title>
        <authorList>
            <person name="Giordano R."/>
            <person name="Donthu R.K."/>
            <person name="Hernandez A.G."/>
            <person name="Wright C.L."/>
            <person name="Zimin A.V."/>
        </authorList>
    </citation>
    <scope>NUCLEOTIDE SEQUENCE [LARGE SCALE GENOMIC DNA]</scope>
    <source>
        <tissue evidence="7">Whole aphids</tissue>
    </source>
</reference>
<dbReference type="EMBL" id="VYZN01000013">
    <property type="protein sequence ID" value="KAE9541116.1"/>
    <property type="molecule type" value="Genomic_DNA"/>
</dbReference>
<dbReference type="InterPro" id="IPR004752">
    <property type="entry name" value="AmpG_permease/AT-1"/>
</dbReference>
<dbReference type="GO" id="GO:0008521">
    <property type="term" value="F:acetyl-CoA transmembrane transporter activity"/>
    <property type="evidence" value="ECO:0007669"/>
    <property type="project" value="InterPro"/>
</dbReference>
<dbReference type="Proteomes" id="UP000475862">
    <property type="component" value="Unassembled WGS sequence"/>
</dbReference>
<feature type="transmembrane region" description="Helical" evidence="6">
    <location>
        <begin position="222"/>
        <end position="245"/>
    </location>
</feature>